<comment type="caution">
    <text evidence="7">The sequence shown here is derived from an EMBL/GenBank/DDBJ whole genome shotgun (WGS) entry which is preliminary data.</text>
</comment>
<organism evidence="7 8">
    <name type="scientific">Trametes pubescens</name>
    <name type="common">White-rot fungus</name>
    <dbReference type="NCBI Taxonomy" id="154538"/>
    <lineage>
        <taxon>Eukaryota</taxon>
        <taxon>Fungi</taxon>
        <taxon>Dikarya</taxon>
        <taxon>Basidiomycota</taxon>
        <taxon>Agaricomycotina</taxon>
        <taxon>Agaricomycetes</taxon>
        <taxon>Polyporales</taxon>
        <taxon>Polyporaceae</taxon>
        <taxon>Trametes</taxon>
    </lineage>
</organism>
<comment type="cofactor">
    <cofactor evidence="1">
        <name>Zn(2+)</name>
        <dbReference type="ChEBI" id="CHEBI:29105"/>
    </cofactor>
</comment>
<comment type="similarity">
    <text evidence="2">Belongs to the metallo-beta-lactamase superfamily.</text>
</comment>
<keyword evidence="4" id="KW-0378">Hydrolase</keyword>
<dbReference type="Pfam" id="PF00753">
    <property type="entry name" value="Lactamase_B"/>
    <property type="match status" value="1"/>
</dbReference>
<proteinExistence type="inferred from homology"/>
<dbReference type="InterPro" id="IPR001279">
    <property type="entry name" value="Metallo-B-lactamas"/>
</dbReference>
<protein>
    <submittedName>
        <fullName evidence="7">N-acyl homoserine lactonase</fullName>
    </submittedName>
</protein>
<feature type="domain" description="Metallo-beta-lactamase" evidence="6">
    <location>
        <begin position="55"/>
        <end position="200"/>
    </location>
</feature>
<name>A0A1M2W7V7_TRAPU</name>
<evidence type="ECO:0000256" key="4">
    <source>
        <dbReference type="ARBA" id="ARBA00022801"/>
    </source>
</evidence>
<reference evidence="7 8" key="1">
    <citation type="submission" date="2016-10" db="EMBL/GenBank/DDBJ databases">
        <title>Genome sequence of the basidiomycete white-rot fungus Trametes pubescens.</title>
        <authorList>
            <person name="Makela M.R."/>
            <person name="Granchi Z."/>
            <person name="Peng M."/>
            <person name="De Vries R.P."/>
            <person name="Grigoriev I."/>
            <person name="Riley R."/>
            <person name="Hilden K."/>
        </authorList>
    </citation>
    <scope>NUCLEOTIDE SEQUENCE [LARGE SCALE GENOMIC DNA]</scope>
    <source>
        <strain evidence="7 8">FBCC735</strain>
    </source>
</reference>
<dbReference type="OMA" id="IPWYNEN"/>
<gene>
    <name evidence="7" type="ORF">TRAPUB_14198</name>
</gene>
<dbReference type="OrthoDB" id="10250730at2759"/>
<dbReference type="EMBL" id="MNAD01000084">
    <property type="protein sequence ID" value="OJT15916.1"/>
    <property type="molecule type" value="Genomic_DNA"/>
</dbReference>
<dbReference type="STRING" id="154538.A0A1M2W7V7"/>
<dbReference type="PANTHER" id="PTHR42978">
    <property type="entry name" value="QUORUM-QUENCHING LACTONASE YTNP-RELATED-RELATED"/>
    <property type="match status" value="1"/>
</dbReference>
<dbReference type="CDD" id="cd07730">
    <property type="entry name" value="metallo-hydrolase-like_MBL-fold"/>
    <property type="match status" value="1"/>
</dbReference>
<sequence>MSLPPPAPNQAYCKVSALEGGRVNMDLDQLIDVAKPGERVDMPDMIFLLRHSTTNTPFLFDLGVRSDPENLPEGPRAVNARMGIKLKGQPDLRATLAQGGLAPDAIQHVIISHIHYDHTGDPSLLPAATFHLGGDAQPTITRLTPHFHDSIFAIATPPERTRYLDTAAWPPLGPFPHALDFFGDGSVYIVNASGHVPGHINLLARTSADGAWIYLAGDSAHDWRVLRGEAHFAHHPVVGCLHADPEESMRHVGRIRELLANSRVRVLLAHDIPWYNENKGGPAFWPGEIPSL</sequence>
<dbReference type="SUPFAM" id="SSF56281">
    <property type="entry name" value="Metallo-hydrolase/oxidoreductase"/>
    <property type="match status" value="1"/>
</dbReference>
<keyword evidence="3" id="KW-0479">Metal-binding</keyword>
<dbReference type="Gene3D" id="3.60.15.10">
    <property type="entry name" value="Ribonuclease Z/Hydroxyacylglutathione hydrolase-like"/>
    <property type="match status" value="1"/>
</dbReference>
<dbReference type="InterPro" id="IPR036866">
    <property type="entry name" value="RibonucZ/Hydroxyglut_hydro"/>
</dbReference>
<evidence type="ECO:0000256" key="3">
    <source>
        <dbReference type="ARBA" id="ARBA00022723"/>
    </source>
</evidence>
<accession>A0A1M2W7V7</accession>
<dbReference type="InterPro" id="IPR051013">
    <property type="entry name" value="MBL_superfamily_lactonases"/>
</dbReference>
<evidence type="ECO:0000313" key="7">
    <source>
        <dbReference type="EMBL" id="OJT15916.1"/>
    </source>
</evidence>
<evidence type="ECO:0000256" key="5">
    <source>
        <dbReference type="ARBA" id="ARBA00022833"/>
    </source>
</evidence>
<evidence type="ECO:0000256" key="1">
    <source>
        <dbReference type="ARBA" id="ARBA00001947"/>
    </source>
</evidence>
<dbReference type="GO" id="GO:0016787">
    <property type="term" value="F:hydrolase activity"/>
    <property type="evidence" value="ECO:0007669"/>
    <property type="project" value="UniProtKB-KW"/>
</dbReference>
<keyword evidence="8" id="KW-1185">Reference proteome</keyword>
<keyword evidence="5" id="KW-0862">Zinc</keyword>
<dbReference type="PANTHER" id="PTHR42978:SF2">
    <property type="entry name" value="102 KBASES UNSTABLE REGION: FROM 1 TO 119443"/>
    <property type="match status" value="1"/>
</dbReference>
<dbReference type="AlphaFoldDB" id="A0A1M2W7V7"/>
<dbReference type="GO" id="GO:0046872">
    <property type="term" value="F:metal ion binding"/>
    <property type="evidence" value="ECO:0007669"/>
    <property type="project" value="UniProtKB-KW"/>
</dbReference>
<evidence type="ECO:0000256" key="2">
    <source>
        <dbReference type="ARBA" id="ARBA00007749"/>
    </source>
</evidence>
<evidence type="ECO:0000313" key="8">
    <source>
        <dbReference type="Proteomes" id="UP000184267"/>
    </source>
</evidence>
<dbReference type="Proteomes" id="UP000184267">
    <property type="component" value="Unassembled WGS sequence"/>
</dbReference>
<evidence type="ECO:0000259" key="6">
    <source>
        <dbReference type="Pfam" id="PF00753"/>
    </source>
</evidence>